<evidence type="ECO:0000256" key="5">
    <source>
        <dbReference type="ARBA" id="ARBA00022989"/>
    </source>
</evidence>
<keyword evidence="2" id="KW-0813">Transport</keyword>
<proteinExistence type="inferred from homology"/>
<name>A0A2N9K846_9LACO</name>
<sequence length="106" mass="11496">MSWIFLLFAGISEILWSTAMKLSDGFSKVGWATVTILGLITSMLCLLQAVKHLSFSLAYPIWTGIGAVGSVIVGVVLFHDKFSNATWFFVVLLIIAIIGIKMTAGE</sequence>
<evidence type="ECO:0000313" key="10">
    <source>
        <dbReference type="EMBL" id="SPE06491.1"/>
    </source>
</evidence>
<dbReference type="PANTHER" id="PTHR30561">
    <property type="entry name" value="SMR FAMILY PROTON-DEPENDENT DRUG EFFLUX TRANSPORTER SUGE"/>
    <property type="match status" value="1"/>
</dbReference>
<dbReference type="EMBL" id="OKQU01000001">
    <property type="protein sequence ID" value="SPE06491.1"/>
    <property type="molecule type" value="Genomic_DNA"/>
</dbReference>
<gene>
    <name evidence="10" type="primary">sugE</name>
    <name evidence="9" type="ORF">LES8486_00238</name>
    <name evidence="10" type="ORF">LES9216_00385</name>
</gene>
<comment type="subcellular location">
    <subcellularLocation>
        <location evidence="1 7">Cell membrane</location>
        <topology evidence="1 7">Multi-pass membrane protein</topology>
    </subcellularLocation>
</comment>
<dbReference type="PANTHER" id="PTHR30561:SF0">
    <property type="entry name" value="GUANIDINIUM EXPORTER"/>
    <property type="match status" value="1"/>
</dbReference>
<accession>A0A2N9K846</accession>
<evidence type="ECO:0000313" key="11">
    <source>
        <dbReference type="Proteomes" id="UP000237923"/>
    </source>
</evidence>
<dbReference type="RefSeq" id="WP_072613846.1">
    <property type="nucleotide sequence ID" value="NZ_AP017935.1"/>
</dbReference>
<protein>
    <submittedName>
        <fullName evidence="10">Quaternary ammonium compound-resistance protein SugE</fullName>
    </submittedName>
</protein>
<reference evidence="10 11" key="1">
    <citation type="submission" date="2018-02" db="EMBL/GenBank/DDBJ databases">
        <authorList>
            <person name="Cohen D.B."/>
            <person name="Kent A.D."/>
        </authorList>
    </citation>
    <scope>NUCLEOTIDE SEQUENCE [LARGE SCALE GENOMIC DNA]</scope>
    <source>
        <strain evidence="10 11">CECT 9216</strain>
    </source>
</reference>
<keyword evidence="5 8" id="KW-1133">Transmembrane helix</keyword>
<dbReference type="InterPro" id="IPR000390">
    <property type="entry name" value="Small_drug/metabolite_transptr"/>
</dbReference>
<dbReference type="GO" id="GO:0005886">
    <property type="term" value="C:plasma membrane"/>
    <property type="evidence" value="ECO:0007669"/>
    <property type="project" value="UniProtKB-SubCell"/>
</dbReference>
<evidence type="ECO:0000256" key="2">
    <source>
        <dbReference type="ARBA" id="ARBA00022448"/>
    </source>
</evidence>
<feature type="transmembrane region" description="Helical" evidence="8">
    <location>
        <begin position="85"/>
        <end position="104"/>
    </location>
</feature>
<dbReference type="Proteomes" id="UP000237923">
    <property type="component" value="Unassembled WGS sequence"/>
</dbReference>
<dbReference type="Proteomes" id="UP000239237">
    <property type="component" value="Unassembled WGS sequence"/>
</dbReference>
<evidence type="ECO:0000256" key="1">
    <source>
        <dbReference type="ARBA" id="ARBA00004651"/>
    </source>
</evidence>
<dbReference type="InterPro" id="IPR037185">
    <property type="entry name" value="EmrE-like"/>
</dbReference>
<dbReference type="AlphaFoldDB" id="A0A2N9K846"/>
<keyword evidence="12" id="KW-1185">Reference proteome</keyword>
<evidence type="ECO:0000256" key="6">
    <source>
        <dbReference type="ARBA" id="ARBA00023136"/>
    </source>
</evidence>
<evidence type="ECO:0000256" key="3">
    <source>
        <dbReference type="ARBA" id="ARBA00022475"/>
    </source>
</evidence>
<dbReference type="FunFam" id="1.10.3730.20:FF:000001">
    <property type="entry name" value="Quaternary ammonium compound resistance transporter SugE"/>
    <property type="match status" value="1"/>
</dbReference>
<feature type="transmembrane region" description="Helical" evidence="8">
    <location>
        <begin position="29"/>
        <end position="50"/>
    </location>
</feature>
<dbReference type="GeneID" id="99674396"/>
<dbReference type="EMBL" id="OKQR01000001">
    <property type="protein sequence ID" value="SPD91266.1"/>
    <property type="molecule type" value="Genomic_DNA"/>
</dbReference>
<dbReference type="InterPro" id="IPR045324">
    <property type="entry name" value="Small_multidrug_res"/>
</dbReference>
<feature type="transmembrane region" description="Helical" evidence="8">
    <location>
        <begin position="57"/>
        <end position="79"/>
    </location>
</feature>
<comment type="similarity">
    <text evidence="7">Belongs to the drug/metabolite transporter (DMT) superfamily. Small multidrug resistance (SMR) (TC 2.A.7.1) family.</text>
</comment>
<organism evidence="10 11">
    <name type="scientific">Leuconostoc suionicum</name>
    <dbReference type="NCBI Taxonomy" id="1511761"/>
    <lineage>
        <taxon>Bacteria</taxon>
        <taxon>Bacillati</taxon>
        <taxon>Bacillota</taxon>
        <taxon>Bacilli</taxon>
        <taxon>Lactobacillales</taxon>
        <taxon>Lactobacillaceae</taxon>
        <taxon>Leuconostoc</taxon>
    </lineage>
</organism>
<dbReference type="SUPFAM" id="SSF103481">
    <property type="entry name" value="Multidrug resistance efflux transporter EmrE"/>
    <property type="match status" value="1"/>
</dbReference>
<keyword evidence="6 8" id="KW-0472">Membrane</keyword>
<evidence type="ECO:0000256" key="7">
    <source>
        <dbReference type="RuleBase" id="RU003942"/>
    </source>
</evidence>
<evidence type="ECO:0000313" key="12">
    <source>
        <dbReference type="Proteomes" id="UP000239237"/>
    </source>
</evidence>
<evidence type="ECO:0000313" key="9">
    <source>
        <dbReference type="EMBL" id="SPD91266.1"/>
    </source>
</evidence>
<evidence type="ECO:0000256" key="4">
    <source>
        <dbReference type="ARBA" id="ARBA00022692"/>
    </source>
</evidence>
<dbReference type="GO" id="GO:0022857">
    <property type="term" value="F:transmembrane transporter activity"/>
    <property type="evidence" value="ECO:0007669"/>
    <property type="project" value="InterPro"/>
</dbReference>
<dbReference type="Gene3D" id="1.10.3730.20">
    <property type="match status" value="1"/>
</dbReference>
<keyword evidence="3" id="KW-1003">Cell membrane</keyword>
<reference evidence="9 12" key="2">
    <citation type="submission" date="2018-02" db="EMBL/GenBank/DDBJ databases">
        <authorList>
            <person name="Rodrigo-Torres L."/>
            <person name="Arahal R. D."/>
            <person name="Lucena T."/>
        </authorList>
    </citation>
    <scope>NUCLEOTIDE SEQUENCE [LARGE SCALE GENOMIC DNA]</scope>
    <source>
        <strain evidence="9 12">CECT 8486</strain>
    </source>
</reference>
<dbReference type="KEGG" id="lsu:A6B45_06290"/>
<dbReference type="Pfam" id="PF00893">
    <property type="entry name" value="Multi_Drug_Res"/>
    <property type="match status" value="1"/>
</dbReference>
<keyword evidence="4 7" id="KW-0812">Transmembrane</keyword>
<evidence type="ECO:0000256" key="8">
    <source>
        <dbReference type="SAM" id="Phobius"/>
    </source>
</evidence>